<dbReference type="AlphaFoldDB" id="A0A0L8GUM3"/>
<reference evidence="1" key="1">
    <citation type="submission" date="2015-07" db="EMBL/GenBank/DDBJ databases">
        <title>MeaNS - Measles Nucleotide Surveillance Program.</title>
        <authorList>
            <person name="Tran T."/>
            <person name="Druce J."/>
        </authorList>
    </citation>
    <scope>NUCLEOTIDE SEQUENCE</scope>
    <source>
        <strain evidence="1">UCB-OBI-ISO-001</strain>
        <tissue evidence="1">Gonad</tissue>
    </source>
</reference>
<dbReference type="PANTHER" id="PTHR45913:SF21">
    <property type="entry name" value="DUF4371 DOMAIN-CONTAINING PROTEIN"/>
    <property type="match status" value="1"/>
</dbReference>
<dbReference type="STRING" id="37653.A0A0L8GUM3"/>
<accession>A0A0L8GUM3</accession>
<evidence type="ECO:0000313" key="1">
    <source>
        <dbReference type="EMBL" id="KOF80534.1"/>
    </source>
</evidence>
<protein>
    <recommendedName>
        <fullName evidence="2">DUF4371 domain-containing protein</fullName>
    </recommendedName>
</protein>
<dbReference type="EMBL" id="KQ420358">
    <property type="protein sequence ID" value="KOF80534.1"/>
    <property type="molecule type" value="Genomic_DNA"/>
</dbReference>
<evidence type="ECO:0008006" key="2">
    <source>
        <dbReference type="Google" id="ProtNLM"/>
    </source>
</evidence>
<dbReference type="PANTHER" id="PTHR45913">
    <property type="entry name" value="EPM2A-INTERACTING PROTEIN 1"/>
    <property type="match status" value="1"/>
</dbReference>
<sequence>MEVANDLCPERANMLGCISLSARSVLRTIEQLEENIQLQIHEKGKKLLWYSFEMDESTDLSSTSQRHVFIRGVNCNFQIIEEMASVCSVHGTTTGEDIFIEVQKTLQNYNLQ</sequence>
<gene>
    <name evidence="1" type="ORF">OCBIM_22027763mg</name>
</gene>
<proteinExistence type="predicted"/>
<organism evidence="1">
    <name type="scientific">Octopus bimaculoides</name>
    <name type="common">California two-spotted octopus</name>
    <dbReference type="NCBI Taxonomy" id="37653"/>
    <lineage>
        <taxon>Eukaryota</taxon>
        <taxon>Metazoa</taxon>
        <taxon>Spiralia</taxon>
        <taxon>Lophotrochozoa</taxon>
        <taxon>Mollusca</taxon>
        <taxon>Cephalopoda</taxon>
        <taxon>Coleoidea</taxon>
        <taxon>Octopodiformes</taxon>
        <taxon>Octopoda</taxon>
        <taxon>Incirrata</taxon>
        <taxon>Octopodidae</taxon>
        <taxon>Octopus</taxon>
    </lineage>
</organism>
<name>A0A0L8GUM3_OCTBM</name>